<dbReference type="OrthoDB" id="308020at2759"/>
<keyword evidence="1" id="KW-0863">Zinc-finger</keyword>
<dbReference type="PROSITE" id="PS50157">
    <property type="entry name" value="ZINC_FINGER_C2H2_2"/>
    <property type="match status" value="1"/>
</dbReference>
<organism evidence="4 5">
    <name type="scientific">Paramecium octaurelia</name>
    <dbReference type="NCBI Taxonomy" id="43137"/>
    <lineage>
        <taxon>Eukaryota</taxon>
        <taxon>Sar</taxon>
        <taxon>Alveolata</taxon>
        <taxon>Ciliophora</taxon>
        <taxon>Intramacronucleata</taxon>
        <taxon>Oligohymenophorea</taxon>
        <taxon>Peniculida</taxon>
        <taxon>Parameciidae</taxon>
        <taxon>Paramecium</taxon>
    </lineage>
</organism>
<keyword evidence="1" id="KW-0479">Metal-binding</keyword>
<dbReference type="Proteomes" id="UP000683925">
    <property type="component" value="Unassembled WGS sequence"/>
</dbReference>
<dbReference type="AlphaFoldDB" id="A0A8S1WL48"/>
<keyword evidence="5" id="KW-1185">Reference proteome</keyword>
<proteinExistence type="predicted"/>
<reference evidence="4" key="1">
    <citation type="submission" date="2021-01" db="EMBL/GenBank/DDBJ databases">
        <authorList>
            <consortium name="Genoscope - CEA"/>
            <person name="William W."/>
        </authorList>
    </citation>
    <scope>NUCLEOTIDE SEQUENCE</scope>
</reference>
<dbReference type="GO" id="GO:0008270">
    <property type="term" value="F:zinc ion binding"/>
    <property type="evidence" value="ECO:0007669"/>
    <property type="project" value="UniProtKB-KW"/>
</dbReference>
<protein>
    <recommendedName>
        <fullName evidence="3">C2H2-type domain-containing protein</fullName>
    </recommendedName>
</protein>
<evidence type="ECO:0000259" key="3">
    <source>
        <dbReference type="PROSITE" id="PS50157"/>
    </source>
</evidence>
<feature type="domain" description="C2H2-type" evidence="3">
    <location>
        <begin position="89"/>
        <end position="117"/>
    </location>
</feature>
<dbReference type="EMBL" id="CAJJDP010000094">
    <property type="protein sequence ID" value="CAD8189762.1"/>
    <property type="molecule type" value="Genomic_DNA"/>
</dbReference>
<gene>
    <name evidence="4" type="ORF">POCTA_138.1.T0950222</name>
</gene>
<comment type="caution">
    <text evidence="4">The sequence shown here is derived from an EMBL/GenBank/DDBJ whole genome shotgun (WGS) entry which is preliminary data.</text>
</comment>
<name>A0A8S1WL48_PAROT</name>
<dbReference type="PROSITE" id="PS00028">
    <property type="entry name" value="ZINC_FINGER_C2H2_1"/>
    <property type="match status" value="1"/>
</dbReference>
<sequence length="117" mass="14401">MNQFSEQCKQITGQQMQIIQNYYQFLVLNKKEEENVEDNKDENKNNEDTQKVKQKEEYMNIRTKNIRENDLVYNRFSQEIESLNSQLIYDCQFCPKLFKNNVNLYWHTCQKHYEENQ</sequence>
<evidence type="ECO:0000256" key="2">
    <source>
        <dbReference type="SAM" id="MobiDB-lite"/>
    </source>
</evidence>
<evidence type="ECO:0000313" key="4">
    <source>
        <dbReference type="EMBL" id="CAD8189762.1"/>
    </source>
</evidence>
<dbReference type="InterPro" id="IPR013087">
    <property type="entry name" value="Znf_C2H2_type"/>
</dbReference>
<accession>A0A8S1WL48</accession>
<evidence type="ECO:0000256" key="1">
    <source>
        <dbReference type="PROSITE-ProRule" id="PRU00042"/>
    </source>
</evidence>
<dbReference type="OMA" id="LYWHTCQ"/>
<evidence type="ECO:0000313" key="5">
    <source>
        <dbReference type="Proteomes" id="UP000683925"/>
    </source>
</evidence>
<keyword evidence="1" id="KW-0862">Zinc</keyword>
<feature type="region of interest" description="Disordered" evidence="2">
    <location>
        <begin position="34"/>
        <end position="56"/>
    </location>
</feature>